<accession>A0A0R2H2X3</accession>
<dbReference type="OrthoDB" id="9816185at2"/>
<sequence length="316" mass="37598">MMVEITIELDKARTDSTKYINQIIKNGNQNTKDKFNSILEEQTEFATKLYETLKKYSPTYDNCYDEGNVPTEFENYEELKKFFIKSAYGHHLLRQSTFRDETLNEPGEKFVKKICEYCFCNEVSEIDHFYEKVTNPELSILPLNLVPCCNSCNKRKNPKEVGFVYPNYKPIKIENLWENNIDFMDQIKNKNLWNCQINTESDGNITRFFTTFSINNTNVRPSTEYDVVDDFNKQLAHLKSFQKFEEQGNSYLNNIIEELRDCKKNDNLKDIQEEFAQQLLEYSYKQTFNRFLNYKLICIELYCDLKGSKQLWNKII</sequence>
<dbReference type="EMBL" id="JQBM01000004">
    <property type="protein sequence ID" value="KRN45990.1"/>
    <property type="molecule type" value="Genomic_DNA"/>
</dbReference>
<evidence type="ECO:0008006" key="3">
    <source>
        <dbReference type="Google" id="ProtNLM"/>
    </source>
</evidence>
<proteinExistence type="predicted"/>
<dbReference type="RefSeq" id="WP_057746873.1">
    <property type="nucleotide sequence ID" value="NZ_BJLU01000013.1"/>
</dbReference>
<organism evidence="1 2">
    <name type="scientific">Weissella viridescens</name>
    <name type="common">Lactobacillus viridescens</name>
    <dbReference type="NCBI Taxonomy" id="1629"/>
    <lineage>
        <taxon>Bacteria</taxon>
        <taxon>Bacillati</taxon>
        <taxon>Bacillota</taxon>
        <taxon>Bacilli</taxon>
        <taxon>Lactobacillales</taxon>
        <taxon>Lactobacillaceae</taxon>
        <taxon>Weissella</taxon>
    </lineage>
</organism>
<dbReference type="Gene3D" id="1.10.30.50">
    <property type="match status" value="1"/>
</dbReference>
<evidence type="ECO:0000313" key="1">
    <source>
        <dbReference type="EMBL" id="KRN45990.1"/>
    </source>
</evidence>
<name>A0A0R2H2X3_WEIVI</name>
<protein>
    <recommendedName>
        <fullName evidence="3">HNH endonuclease</fullName>
    </recommendedName>
</protein>
<dbReference type="AlphaFoldDB" id="A0A0R2H2X3"/>
<comment type="caution">
    <text evidence="1">The sequence shown here is derived from an EMBL/GenBank/DDBJ whole genome shotgun (WGS) entry which is preliminary data.</text>
</comment>
<gene>
    <name evidence="1" type="ORF">IV50_GL001334</name>
</gene>
<dbReference type="PATRIC" id="fig|1629.5.peg.1348"/>
<keyword evidence="2" id="KW-1185">Reference proteome</keyword>
<evidence type="ECO:0000313" key="2">
    <source>
        <dbReference type="Proteomes" id="UP000051992"/>
    </source>
</evidence>
<reference evidence="1 2" key="1">
    <citation type="journal article" date="2015" name="Genome Announc.">
        <title>Expanding the biotechnology potential of lactobacilli through comparative genomics of 213 strains and associated genera.</title>
        <authorList>
            <person name="Sun Z."/>
            <person name="Harris H.M."/>
            <person name="McCann A."/>
            <person name="Guo C."/>
            <person name="Argimon S."/>
            <person name="Zhang W."/>
            <person name="Yang X."/>
            <person name="Jeffery I.B."/>
            <person name="Cooney J.C."/>
            <person name="Kagawa T.F."/>
            <person name="Liu W."/>
            <person name="Song Y."/>
            <person name="Salvetti E."/>
            <person name="Wrobel A."/>
            <person name="Rasinkangas P."/>
            <person name="Parkhill J."/>
            <person name="Rea M.C."/>
            <person name="O'Sullivan O."/>
            <person name="Ritari J."/>
            <person name="Douillard F.P."/>
            <person name="Paul Ross R."/>
            <person name="Yang R."/>
            <person name="Briner A.E."/>
            <person name="Felis G.E."/>
            <person name="de Vos W.M."/>
            <person name="Barrangou R."/>
            <person name="Klaenhammer T.R."/>
            <person name="Caufield P.W."/>
            <person name="Cui Y."/>
            <person name="Zhang H."/>
            <person name="O'Toole P.W."/>
        </authorList>
    </citation>
    <scope>NUCLEOTIDE SEQUENCE [LARGE SCALE GENOMIC DNA]</scope>
    <source>
        <strain evidence="1 2">DSM 20410</strain>
    </source>
</reference>
<dbReference type="Proteomes" id="UP000051992">
    <property type="component" value="Unassembled WGS sequence"/>
</dbReference>